<sequence length="378" mass="42064">MAGLLPDVDPDGLLEYSVVYTDRSLNHMSQCFQQVMRDISTSLKRVYRAHSTVIVPGSGTYGMEAVARQFATDRRCLVIRNGWFSYRWHQILERGNIPSDLYVRKARRLDDDDPTSPFTPPPIEEVLEAIQDQQPDLVFAPHVETSSGIKLPDEYIRRLSEAIHDQNGLLVLDCIASGTDWIDMQDTGVDILISAPQKGWSGSPCCAMVMMSRLARDIIEETESSSFACDLKKWLSIMETYENGGHAYHATLPTDALRTLRDAVAEAEDYGLEKLQDEQLELGRRARELLAQHGFQSVAAPGFEAPGVIVSYTSDPDLAVKFAAGGLQVATGVPLMCNEGDDFRTFRIGLFGFDKLHALDRTLATLDQAMTRIEATDE</sequence>
<dbReference type="SUPFAM" id="SSF53383">
    <property type="entry name" value="PLP-dependent transferases"/>
    <property type="match status" value="1"/>
</dbReference>
<dbReference type="InterPro" id="IPR015422">
    <property type="entry name" value="PyrdxlP-dep_Trfase_small"/>
</dbReference>
<keyword evidence="5" id="KW-0808">Transferase</keyword>
<comment type="cofactor">
    <cofactor evidence="1">
        <name>pyridoxal 5'-phosphate</name>
        <dbReference type="ChEBI" id="CHEBI:597326"/>
    </cofactor>
</comment>
<dbReference type="RefSeq" id="WP_035599468.1">
    <property type="nucleotide sequence ID" value="NZ_BJUS01000023.1"/>
</dbReference>
<dbReference type="PIRSF" id="PIRSF000524">
    <property type="entry name" value="SPT"/>
    <property type="match status" value="1"/>
</dbReference>
<evidence type="ECO:0000313" key="6">
    <source>
        <dbReference type="Proteomes" id="UP000321121"/>
    </source>
</evidence>
<dbReference type="InterPro" id="IPR024169">
    <property type="entry name" value="SP_NH2Trfase/AEP_transaminase"/>
</dbReference>
<organism evidence="5 6">
    <name type="scientific">Halomonas halophila</name>
    <dbReference type="NCBI Taxonomy" id="29573"/>
    <lineage>
        <taxon>Bacteria</taxon>
        <taxon>Pseudomonadati</taxon>
        <taxon>Pseudomonadota</taxon>
        <taxon>Gammaproteobacteria</taxon>
        <taxon>Oceanospirillales</taxon>
        <taxon>Halomonadaceae</taxon>
        <taxon>Halomonas</taxon>
    </lineage>
</organism>
<comment type="similarity">
    <text evidence="2">Belongs to the class-V pyridoxal-phosphate-dependent aminotransferase family.</text>
</comment>
<dbReference type="Proteomes" id="UP000321121">
    <property type="component" value="Unassembled WGS sequence"/>
</dbReference>
<feature type="domain" description="Aminotransferase class V" evidence="4">
    <location>
        <begin position="22"/>
        <end position="298"/>
    </location>
</feature>
<dbReference type="InterPro" id="IPR015424">
    <property type="entry name" value="PyrdxlP-dep_Trfase"/>
</dbReference>
<evidence type="ECO:0000256" key="1">
    <source>
        <dbReference type="ARBA" id="ARBA00001933"/>
    </source>
</evidence>
<accession>A0ABQ0U4P4</accession>
<dbReference type="Gene3D" id="3.90.1150.10">
    <property type="entry name" value="Aspartate Aminotransferase, domain 1"/>
    <property type="match status" value="1"/>
</dbReference>
<comment type="caution">
    <text evidence="5">The sequence shown here is derived from an EMBL/GenBank/DDBJ whole genome shotgun (WGS) entry which is preliminary data.</text>
</comment>
<evidence type="ECO:0000313" key="5">
    <source>
        <dbReference type="EMBL" id="GEK73507.1"/>
    </source>
</evidence>
<dbReference type="PANTHER" id="PTHR21152:SF40">
    <property type="entry name" value="ALANINE--GLYOXYLATE AMINOTRANSFERASE"/>
    <property type="match status" value="1"/>
</dbReference>
<gene>
    <name evidence="5" type="ORF">HHA04nite_20510</name>
</gene>
<dbReference type="EMBL" id="BJUS01000023">
    <property type="protein sequence ID" value="GEK73507.1"/>
    <property type="molecule type" value="Genomic_DNA"/>
</dbReference>
<keyword evidence="5" id="KW-0032">Aminotransferase</keyword>
<evidence type="ECO:0000256" key="3">
    <source>
        <dbReference type="ARBA" id="ARBA00022898"/>
    </source>
</evidence>
<dbReference type="Pfam" id="PF00266">
    <property type="entry name" value="Aminotran_5"/>
    <property type="match status" value="1"/>
</dbReference>
<dbReference type="InterPro" id="IPR000192">
    <property type="entry name" value="Aminotrans_V_dom"/>
</dbReference>
<protein>
    <submittedName>
        <fullName evidence="5">Class V aminotransferase</fullName>
    </submittedName>
</protein>
<keyword evidence="6" id="KW-1185">Reference proteome</keyword>
<dbReference type="Gene3D" id="3.40.640.10">
    <property type="entry name" value="Type I PLP-dependent aspartate aminotransferase-like (Major domain)"/>
    <property type="match status" value="1"/>
</dbReference>
<name>A0ABQ0U4P4_9GAMM</name>
<proteinExistence type="inferred from homology"/>
<dbReference type="GO" id="GO:0008483">
    <property type="term" value="F:transaminase activity"/>
    <property type="evidence" value="ECO:0007669"/>
    <property type="project" value="UniProtKB-KW"/>
</dbReference>
<reference evidence="5 6" key="1">
    <citation type="submission" date="2019-07" db="EMBL/GenBank/DDBJ databases">
        <title>Whole genome shotgun sequence of Halomonas halophila NBRC 102604.</title>
        <authorList>
            <person name="Hosoyama A."/>
            <person name="Uohara A."/>
            <person name="Ohji S."/>
            <person name="Ichikawa N."/>
        </authorList>
    </citation>
    <scope>NUCLEOTIDE SEQUENCE [LARGE SCALE GENOMIC DNA]</scope>
    <source>
        <strain evidence="5 6">NBRC 102604</strain>
    </source>
</reference>
<keyword evidence="3" id="KW-0663">Pyridoxal phosphate</keyword>
<evidence type="ECO:0000259" key="4">
    <source>
        <dbReference type="Pfam" id="PF00266"/>
    </source>
</evidence>
<dbReference type="InterPro" id="IPR015421">
    <property type="entry name" value="PyrdxlP-dep_Trfase_major"/>
</dbReference>
<dbReference type="PANTHER" id="PTHR21152">
    <property type="entry name" value="AMINOTRANSFERASE CLASS V"/>
    <property type="match status" value="1"/>
</dbReference>
<evidence type="ECO:0000256" key="2">
    <source>
        <dbReference type="ARBA" id="ARBA00009236"/>
    </source>
</evidence>